<dbReference type="Gene3D" id="3.40.1160.10">
    <property type="entry name" value="Acetylglutamate kinase-like"/>
    <property type="match status" value="1"/>
</dbReference>
<feature type="binding site" evidence="9">
    <location>
        <position position="62"/>
    </location>
    <ligand>
        <name>substrate</name>
    </ligand>
</feature>
<dbReference type="RefSeq" id="WP_229958166.1">
    <property type="nucleotide sequence ID" value="NZ_JAJJWI010000002.1"/>
</dbReference>
<keyword evidence="12" id="KW-1185">Reference proteome</keyword>
<keyword evidence="3 9" id="KW-0028">Amino-acid biosynthesis</keyword>
<dbReference type="Proteomes" id="UP001597369">
    <property type="component" value="Unassembled WGS sequence"/>
</dbReference>
<evidence type="ECO:0000259" key="10">
    <source>
        <dbReference type="Pfam" id="PF00696"/>
    </source>
</evidence>
<comment type="catalytic activity">
    <reaction evidence="8 9">
        <text>N-acetyl-L-glutamate + ATP = N-acetyl-L-glutamyl 5-phosphate + ADP</text>
        <dbReference type="Rhea" id="RHEA:14629"/>
        <dbReference type="ChEBI" id="CHEBI:30616"/>
        <dbReference type="ChEBI" id="CHEBI:44337"/>
        <dbReference type="ChEBI" id="CHEBI:57936"/>
        <dbReference type="ChEBI" id="CHEBI:456216"/>
        <dbReference type="EC" id="2.7.2.8"/>
    </reaction>
</comment>
<gene>
    <name evidence="9 11" type="primary">argB</name>
    <name evidence="11" type="ORF">ACFSKU_11615</name>
</gene>
<feature type="domain" description="Aspartate/glutamate/uridylate kinase" evidence="10">
    <location>
        <begin position="6"/>
        <end position="244"/>
    </location>
</feature>
<evidence type="ECO:0000313" key="12">
    <source>
        <dbReference type="Proteomes" id="UP001597369"/>
    </source>
</evidence>
<dbReference type="CDD" id="cd04238">
    <property type="entry name" value="AAK_NAGK-like"/>
    <property type="match status" value="1"/>
</dbReference>
<dbReference type="Pfam" id="PF00696">
    <property type="entry name" value="AA_kinase"/>
    <property type="match status" value="1"/>
</dbReference>
<dbReference type="EMBL" id="JBHUHV010000037">
    <property type="protein sequence ID" value="MFD2067532.1"/>
    <property type="molecule type" value="Genomic_DNA"/>
</dbReference>
<keyword evidence="6 9" id="KW-0418">Kinase</keyword>
<dbReference type="InterPro" id="IPR037528">
    <property type="entry name" value="ArgB"/>
</dbReference>
<feature type="site" description="Transition state stabilizer" evidence="9">
    <location>
        <position position="226"/>
    </location>
</feature>
<feature type="binding site" evidence="9">
    <location>
        <position position="160"/>
    </location>
    <ligand>
        <name>substrate</name>
    </ligand>
</feature>
<protein>
    <recommendedName>
        <fullName evidence="9">Acetylglutamate kinase</fullName>
        <ecNumber evidence="9">2.7.2.8</ecNumber>
    </recommendedName>
    <alternativeName>
        <fullName evidence="9">N-acetyl-L-glutamate 5-phosphotransferase</fullName>
    </alternativeName>
    <alternativeName>
        <fullName evidence="9">NAG kinase</fullName>
        <shortName evidence="9">NAGK</shortName>
    </alternativeName>
</protein>
<sequence>MQSLHVVKIGGNIIDDPLKLYQFLEDFSALDGLKVLVHGGGKIASAIGQQLGIEPKMMNGRRITDEETLRIVTMVYGGLVNKNVVAQLQAFGCDSIGLTGADANIIQATKRPVGEINYGFAGDIKGPESINTAILTAFLQNSLTPVLAPLTHNGQGTMLNTNADTIASSIAVALAQNFDVHLMYCFEKKGVLRDVNDDASVISSVSKEEYAQLKEEGIIAAGMIPKLDNAMKAIQEGVQSVYICHADDVLEIVKHKAALGTKLYT</sequence>
<dbReference type="PIRSF" id="PIRSF000728">
    <property type="entry name" value="NAGK"/>
    <property type="match status" value="1"/>
</dbReference>
<dbReference type="InterPro" id="IPR004662">
    <property type="entry name" value="AcgluKinase_fam"/>
</dbReference>
<evidence type="ECO:0000256" key="7">
    <source>
        <dbReference type="ARBA" id="ARBA00022840"/>
    </source>
</evidence>
<keyword evidence="5 9" id="KW-0547">Nucleotide-binding</keyword>
<accession>A0ABW4WXT4</accession>
<evidence type="ECO:0000256" key="3">
    <source>
        <dbReference type="ARBA" id="ARBA00022605"/>
    </source>
</evidence>
<dbReference type="GO" id="GO:0003991">
    <property type="term" value="F:acetylglutamate kinase activity"/>
    <property type="evidence" value="ECO:0007669"/>
    <property type="project" value="UniProtKB-EC"/>
</dbReference>
<evidence type="ECO:0000256" key="6">
    <source>
        <dbReference type="ARBA" id="ARBA00022777"/>
    </source>
</evidence>
<dbReference type="SUPFAM" id="SSF53633">
    <property type="entry name" value="Carbamate kinase-like"/>
    <property type="match status" value="1"/>
</dbReference>
<dbReference type="InterPro" id="IPR001048">
    <property type="entry name" value="Asp/Glu/Uridylate_kinase"/>
</dbReference>
<keyword evidence="2 9" id="KW-0055">Arginine biosynthesis</keyword>
<feature type="binding site" evidence="9">
    <location>
        <begin position="40"/>
        <end position="41"/>
    </location>
    <ligand>
        <name>substrate</name>
    </ligand>
</feature>
<comment type="pathway">
    <text evidence="1 9">Amino-acid biosynthesis; L-arginine biosynthesis; N(2)-acetyl-L-ornithine from L-glutamate: step 2/4.</text>
</comment>
<dbReference type="InterPro" id="IPR036393">
    <property type="entry name" value="AceGlu_kinase-like_sf"/>
</dbReference>
<reference evidence="12" key="1">
    <citation type="journal article" date="2019" name="Int. J. Syst. Evol. Microbiol.">
        <title>The Global Catalogue of Microorganisms (GCM) 10K type strain sequencing project: providing services to taxonomists for standard genome sequencing and annotation.</title>
        <authorList>
            <consortium name="The Broad Institute Genomics Platform"/>
            <consortium name="The Broad Institute Genome Sequencing Center for Infectious Disease"/>
            <person name="Wu L."/>
            <person name="Ma J."/>
        </authorList>
    </citation>
    <scope>NUCLEOTIDE SEQUENCE [LARGE SCALE GENOMIC DNA]</scope>
    <source>
        <strain evidence="12">JCM 16545</strain>
    </source>
</reference>
<keyword evidence="9" id="KW-0963">Cytoplasm</keyword>
<keyword evidence="4 9" id="KW-0808">Transferase</keyword>
<proteinExistence type="inferred from homology"/>
<evidence type="ECO:0000256" key="2">
    <source>
        <dbReference type="ARBA" id="ARBA00022571"/>
    </source>
</evidence>
<feature type="site" description="Transition state stabilizer" evidence="9">
    <location>
        <position position="8"/>
    </location>
</feature>
<dbReference type="PANTHER" id="PTHR23342:SF0">
    <property type="entry name" value="N-ACETYLGLUTAMATE SYNTHASE, MITOCHONDRIAL"/>
    <property type="match status" value="1"/>
</dbReference>
<keyword evidence="7 9" id="KW-0067">ATP-binding</keyword>
<evidence type="ECO:0000256" key="1">
    <source>
        <dbReference type="ARBA" id="ARBA00004828"/>
    </source>
</evidence>
<evidence type="ECO:0000256" key="5">
    <source>
        <dbReference type="ARBA" id="ARBA00022741"/>
    </source>
</evidence>
<comment type="similarity">
    <text evidence="9">Belongs to the acetylglutamate kinase family. ArgB subfamily.</text>
</comment>
<dbReference type="NCBIfam" id="TIGR00761">
    <property type="entry name" value="argB"/>
    <property type="match status" value="1"/>
</dbReference>
<evidence type="ECO:0000256" key="4">
    <source>
        <dbReference type="ARBA" id="ARBA00022679"/>
    </source>
</evidence>
<evidence type="ECO:0000256" key="9">
    <source>
        <dbReference type="HAMAP-Rule" id="MF_00082"/>
    </source>
</evidence>
<dbReference type="PANTHER" id="PTHR23342">
    <property type="entry name" value="N-ACETYLGLUTAMATE SYNTHASE"/>
    <property type="match status" value="1"/>
</dbReference>
<comment type="subcellular location">
    <subcellularLocation>
        <location evidence="9">Cytoplasm</location>
    </subcellularLocation>
</comment>
<organism evidence="11 12">
    <name type="scientific">Pontibacter silvestris</name>
    <dbReference type="NCBI Taxonomy" id="2305183"/>
    <lineage>
        <taxon>Bacteria</taxon>
        <taxon>Pseudomonadati</taxon>
        <taxon>Bacteroidota</taxon>
        <taxon>Cytophagia</taxon>
        <taxon>Cytophagales</taxon>
        <taxon>Hymenobacteraceae</taxon>
        <taxon>Pontibacter</taxon>
    </lineage>
</organism>
<comment type="function">
    <text evidence="9">Catalyzes the ATP-dependent phosphorylation of N-acetyl-L-glutamate.</text>
</comment>
<dbReference type="EC" id="2.7.2.8" evidence="9"/>
<name>A0ABW4WXT4_9BACT</name>
<comment type="caution">
    <text evidence="11">The sequence shown here is derived from an EMBL/GenBank/DDBJ whole genome shotgun (WGS) entry which is preliminary data.</text>
</comment>
<evidence type="ECO:0000313" key="11">
    <source>
        <dbReference type="EMBL" id="MFD2067532.1"/>
    </source>
</evidence>
<evidence type="ECO:0000256" key="8">
    <source>
        <dbReference type="ARBA" id="ARBA00048141"/>
    </source>
</evidence>
<dbReference type="HAMAP" id="MF_00082">
    <property type="entry name" value="ArgB"/>
    <property type="match status" value="1"/>
</dbReference>